<dbReference type="PANTHER" id="PTHR30346">
    <property type="entry name" value="TRANSCRIPTIONAL DUAL REGULATOR HCAR-RELATED"/>
    <property type="match status" value="1"/>
</dbReference>
<name>A0A7W7ZBR4_9BACT</name>
<keyword evidence="2" id="KW-0805">Transcription regulation</keyword>
<dbReference type="GO" id="GO:0003700">
    <property type="term" value="F:DNA-binding transcription factor activity"/>
    <property type="evidence" value="ECO:0007669"/>
    <property type="project" value="InterPro"/>
</dbReference>
<evidence type="ECO:0000256" key="3">
    <source>
        <dbReference type="ARBA" id="ARBA00023125"/>
    </source>
</evidence>
<comment type="caution">
    <text evidence="6">The sequence shown here is derived from an EMBL/GenBank/DDBJ whole genome shotgun (WGS) entry which is preliminary data.</text>
</comment>
<proteinExistence type="inferred from homology"/>
<dbReference type="SUPFAM" id="SSF53850">
    <property type="entry name" value="Periplasmic binding protein-like II"/>
    <property type="match status" value="1"/>
</dbReference>
<dbReference type="InterPro" id="IPR036388">
    <property type="entry name" value="WH-like_DNA-bd_sf"/>
</dbReference>
<gene>
    <name evidence="6" type="ORF">HDF16_001655</name>
</gene>
<dbReference type="InterPro" id="IPR036390">
    <property type="entry name" value="WH_DNA-bd_sf"/>
</dbReference>
<evidence type="ECO:0000259" key="5">
    <source>
        <dbReference type="PROSITE" id="PS50931"/>
    </source>
</evidence>
<dbReference type="CDD" id="cd08414">
    <property type="entry name" value="PBP2_LTTR_aromatics_like"/>
    <property type="match status" value="1"/>
</dbReference>
<dbReference type="EMBL" id="JACHIP010000002">
    <property type="protein sequence ID" value="MBB5056970.1"/>
    <property type="molecule type" value="Genomic_DNA"/>
</dbReference>
<dbReference type="Pfam" id="PF00126">
    <property type="entry name" value="HTH_1"/>
    <property type="match status" value="1"/>
</dbReference>
<dbReference type="PROSITE" id="PS50931">
    <property type="entry name" value="HTH_LYSR"/>
    <property type="match status" value="1"/>
</dbReference>
<dbReference type="InterPro" id="IPR005119">
    <property type="entry name" value="LysR_subst-bd"/>
</dbReference>
<dbReference type="GO" id="GO:0032993">
    <property type="term" value="C:protein-DNA complex"/>
    <property type="evidence" value="ECO:0007669"/>
    <property type="project" value="TreeGrafter"/>
</dbReference>
<organism evidence="6 7">
    <name type="scientific">Granulicella aggregans</name>
    <dbReference type="NCBI Taxonomy" id="474949"/>
    <lineage>
        <taxon>Bacteria</taxon>
        <taxon>Pseudomonadati</taxon>
        <taxon>Acidobacteriota</taxon>
        <taxon>Terriglobia</taxon>
        <taxon>Terriglobales</taxon>
        <taxon>Acidobacteriaceae</taxon>
        <taxon>Granulicella</taxon>
    </lineage>
</organism>
<accession>A0A7W7ZBR4</accession>
<dbReference type="Gene3D" id="3.40.190.10">
    <property type="entry name" value="Periplasmic binding protein-like II"/>
    <property type="match status" value="2"/>
</dbReference>
<reference evidence="6 7" key="1">
    <citation type="submission" date="2020-08" db="EMBL/GenBank/DDBJ databases">
        <title>Genomic Encyclopedia of Type Strains, Phase IV (KMG-V): Genome sequencing to study the core and pangenomes of soil and plant-associated prokaryotes.</title>
        <authorList>
            <person name="Whitman W."/>
        </authorList>
    </citation>
    <scope>NUCLEOTIDE SEQUENCE [LARGE SCALE GENOMIC DNA]</scope>
    <source>
        <strain evidence="6 7">M8UP14</strain>
    </source>
</reference>
<feature type="domain" description="HTH lysR-type" evidence="5">
    <location>
        <begin position="6"/>
        <end position="63"/>
    </location>
</feature>
<dbReference type="InterPro" id="IPR000847">
    <property type="entry name" value="LysR_HTH_N"/>
</dbReference>
<comment type="similarity">
    <text evidence="1">Belongs to the LysR transcriptional regulatory family.</text>
</comment>
<protein>
    <submittedName>
        <fullName evidence="6">DNA-binding transcriptional LysR family regulator</fullName>
    </submittedName>
</protein>
<evidence type="ECO:0000256" key="1">
    <source>
        <dbReference type="ARBA" id="ARBA00009437"/>
    </source>
</evidence>
<dbReference type="PANTHER" id="PTHR30346:SF28">
    <property type="entry name" value="HTH-TYPE TRANSCRIPTIONAL REGULATOR CYNR"/>
    <property type="match status" value="1"/>
</dbReference>
<dbReference type="Proteomes" id="UP000540989">
    <property type="component" value="Unassembled WGS sequence"/>
</dbReference>
<keyword evidence="4" id="KW-0804">Transcription</keyword>
<dbReference type="GO" id="GO:0003677">
    <property type="term" value="F:DNA binding"/>
    <property type="evidence" value="ECO:0007669"/>
    <property type="project" value="UniProtKB-KW"/>
</dbReference>
<evidence type="ECO:0000313" key="6">
    <source>
        <dbReference type="EMBL" id="MBB5056970.1"/>
    </source>
</evidence>
<dbReference type="SUPFAM" id="SSF46785">
    <property type="entry name" value="Winged helix' DNA-binding domain"/>
    <property type="match status" value="1"/>
</dbReference>
<dbReference type="Gene3D" id="1.10.10.10">
    <property type="entry name" value="Winged helix-like DNA-binding domain superfamily/Winged helix DNA-binding domain"/>
    <property type="match status" value="1"/>
</dbReference>
<dbReference type="FunFam" id="1.10.10.10:FF:000001">
    <property type="entry name" value="LysR family transcriptional regulator"/>
    <property type="match status" value="1"/>
</dbReference>
<keyword evidence="7" id="KW-1185">Reference proteome</keyword>
<dbReference type="AlphaFoldDB" id="A0A7W7ZBR4"/>
<sequence>MRFTPLELRHLTSFIAVAERKSFVHAAEHLHLSQPAVTAQIQRLEEELGVQLLDRNRRSVRLTPAGETFLAGARATLESANQAILATQRVSRGETGRVRIGFPPSVLKEIMPKIMIEFHKQHPGIKLDLFSLHTSLTIAALEEDNIDIGYVRLPVEAKGLRITPVHHEPLVVCLPRGHKLATRPHVRMEDLREERFILYERKWAPGFHDHFLELCSEAGFQPVVAQQIDEMYLAATLVATGVGIAIIPRMVLSLPNDSIVVKPIVGSREPALSELGIATRAGEPSPVIRSIISISCTIGKRHSAIEVA</sequence>
<evidence type="ECO:0000313" key="7">
    <source>
        <dbReference type="Proteomes" id="UP000540989"/>
    </source>
</evidence>
<evidence type="ECO:0000256" key="2">
    <source>
        <dbReference type="ARBA" id="ARBA00023015"/>
    </source>
</evidence>
<dbReference type="PRINTS" id="PR00039">
    <property type="entry name" value="HTHLYSR"/>
</dbReference>
<evidence type="ECO:0000256" key="4">
    <source>
        <dbReference type="ARBA" id="ARBA00023163"/>
    </source>
</evidence>
<keyword evidence="3 6" id="KW-0238">DNA-binding</keyword>
<dbReference type="RefSeq" id="WP_184215368.1">
    <property type="nucleotide sequence ID" value="NZ_JACHIP010000002.1"/>
</dbReference>
<dbReference type="Pfam" id="PF03466">
    <property type="entry name" value="LysR_substrate"/>
    <property type="match status" value="1"/>
</dbReference>